<dbReference type="SUPFAM" id="SSF48371">
    <property type="entry name" value="ARM repeat"/>
    <property type="match status" value="1"/>
</dbReference>
<reference evidence="1 2" key="1">
    <citation type="submission" date="2016-10" db="EMBL/GenBank/DDBJ databases">
        <title>Genome sequence of Streptomyces sp. MUSC 93.</title>
        <authorList>
            <person name="Lee L.-H."/>
            <person name="Ser H.-L."/>
            <person name="Law J.W.-F."/>
        </authorList>
    </citation>
    <scope>NUCLEOTIDE SEQUENCE [LARGE SCALE GENOMIC DNA]</scope>
    <source>
        <strain evidence="1 2">MUSC 93</strain>
    </source>
</reference>
<proteinExistence type="predicted"/>
<dbReference type="AlphaFoldDB" id="A0A1S2NVL8"/>
<dbReference type="InterPro" id="IPR011989">
    <property type="entry name" value="ARM-like"/>
</dbReference>
<evidence type="ECO:0000313" key="2">
    <source>
        <dbReference type="Proteomes" id="UP000179935"/>
    </source>
</evidence>
<evidence type="ECO:0008006" key="3">
    <source>
        <dbReference type="Google" id="ProtNLM"/>
    </source>
</evidence>
<dbReference type="InterPro" id="IPR016024">
    <property type="entry name" value="ARM-type_fold"/>
</dbReference>
<dbReference type="Proteomes" id="UP000179935">
    <property type="component" value="Unassembled WGS sequence"/>
</dbReference>
<dbReference type="Gene3D" id="1.25.10.10">
    <property type="entry name" value="Leucine-rich Repeat Variant"/>
    <property type="match status" value="1"/>
</dbReference>
<gene>
    <name evidence="1" type="ORF">BIV24_28985</name>
</gene>
<comment type="caution">
    <text evidence="1">The sequence shown here is derived from an EMBL/GenBank/DDBJ whole genome shotgun (WGS) entry which is preliminary data.</text>
</comment>
<accession>A0A1S2NVL8</accession>
<organism evidence="1 2">
    <name type="scientific">Streptomyces colonosanans</name>
    <dbReference type="NCBI Taxonomy" id="1428652"/>
    <lineage>
        <taxon>Bacteria</taxon>
        <taxon>Bacillati</taxon>
        <taxon>Actinomycetota</taxon>
        <taxon>Actinomycetes</taxon>
        <taxon>Kitasatosporales</taxon>
        <taxon>Streptomycetaceae</taxon>
        <taxon>Streptomyces</taxon>
    </lineage>
</organism>
<keyword evidence="2" id="KW-1185">Reference proteome</keyword>
<name>A0A1S2NVL8_9ACTN</name>
<sequence>MDGTIAQLVGELDADSSEVAEDAQHALIAMGSDALDELIAAVPGLGRFGQLCAIEVFTALQDPRPGDVLIDLLDSESSTVHQWAAEALADLEIQRAVPGLQRAYEAFRQRGEAPDDSEGVALRGALCDLGARDVVLPPRAAALRRSLENLDPAWPTVHLAEVIEQLAAHGQAVLYFQVWQVKPGGGTFGGHGPSIDWEIDRRLPWDRIVVDCRNWALPAAEATDKAPDLVATICWIDASDL</sequence>
<dbReference type="RefSeq" id="WP_071369435.1">
    <property type="nucleotide sequence ID" value="NZ_MLYP01000096.1"/>
</dbReference>
<protein>
    <recommendedName>
        <fullName evidence="3">HEAT repeat domain-containing protein</fullName>
    </recommendedName>
</protein>
<evidence type="ECO:0000313" key="1">
    <source>
        <dbReference type="EMBL" id="OIJ85206.1"/>
    </source>
</evidence>
<dbReference type="EMBL" id="MLYP01000096">
    <property type="protein sequence ID" value="OIJ85206.1"/>
    <property type="molecule type" value="Genomic_DNA"/>
</dbReference>
<dbReference type="STRING" id="1428652.BIV24_28985"/>